<evidence type="ECO:0000313" key="1">
    <source>
        <dbReference type="EMBL" id="GGO86619.1"/>
    </source>
</evidence>
<dbReference type="RefSeq" id="WP_188782775.1">
    <property type="nucleotide sequence ID" value="NZ_BMNI01000001.1"/>
</dbReference>
<name>A0ABQ2N8B0_9ACTN</name>
<organism evidence="1 2">
    <name type="scientific">Nocardioides phosphati</name>
    <dbReference type="NCBI Taxonomy" id="1867775"/>
    <lineage>
        <taxon>Bacteria</taxon>
        <taxon>Bacillati</taxon>
        <taxon>Actinomycetota</taxon>
        <taxon>Actinomycetes</taxon>
        <taxon>Propionibacteriales</taxon>
        <taxon>Nocardioidaceae</taxon>
        <taxon>Nocardioides</taxon>
    </lineage>
</organism>
<sequence length="53" mass="5725">MKIKNTSGVDLTLPWLGNRLVLAGQVIEVADDLGMDFPAPTWELVDGKKKGDA</sequence>
<evidence type="ECO:0000313" key="2">
    <source>
        <dbReference type="Proteomes" id="UP000655410"/>
    </source>
</evidence>
<protein>
    <submittedName>
        <fullName evidence="1">Uncharacterized protein</fullName>
    </submittedName>
</protein>
<gene>
    <name evidence="1" type="ORF">GCM10011584_09370</name>
</gene>
<dbReference type="Proteomes" id="UP000655410">
    <property type="component" value="Unassembled WGS sequence"/>
</dbReference>
<dbReference type="EMBL" id="BMNI01000001">
    <property type="protein sequence ID" value="GGO86619.1"/>
    <property type="molecule type" value="Genomic_DNA"/>
</dbReference>
<keyword evidence="2" id="KW-1185">Reference proteome</keyword>
<comment type="caution">
    <text evidence="1">The sequence shown here is derived from an EMBL/GenBank/DDBJ whole genome shotgun (WGS) entry which is preliminary data.</text>
</comment>
<accession>A0ABQ2N8B0</accession>
<proteinExistence type="predicted"/>
<reference evidence="2" key="1">
    <citation type="journal article" date="2019" name="Int. J. Syst. Evol. Microbiol.">
        <title>The Global Catalogue of Microorganisms (GCM) 10K type strain sequencing project: providing services to taxonomists for standard genome sequencing and annotation.</title>
        <authorList>
            <consortium name="The Broad Institute Genomics Platform"/>
            <consortium name="The Broad Institute Genome Sequencing Center for Infectious Disease"/>
            <person name="Wu L."/>
            <person name="Ma J."/>
        </authorList>
    </citation>
    <scope>NUCLEOTIDE SEQUENCE [LARGE SCALE GENOMIC DNA]</scope>
    <source>
        <strain evidence="2">CGMCC 4.7371</strain>
    </source>
</reference>